<feature type="transmembrane region" description="Helical" evidence="7">
    <location>
        <begin position="127"/>
        <end position="145"/>
    </location>
</feature>
<feature type="transmembrane region" description="Helical" evidence="7">
    <location>
        <begin position="73"/>
        <end position="94"/>
    </location>
</feature>
<reference evidence="8 9" key="1">
    <citation type="submission" date="2016-07" db="EMBL/GenBank/DDBJ databases">
        <title>Pervasive Adenine N6-methylation of Active Genes in Fungi.</title>
        <authorList>
            <consortium name="DOE Joint Genome Institute"/>
            <person name="Mondo S.J."/>
            <person name="Dannebaum R.O."/>
            <person name="Kuo R.C."/>
            <person name="Labutti K."/>
            <person name="Haridas S."/>
            <person name="Kuo A."/>
            <person name="Salamov A."/>
            <person name="Ahrendt S.R."/>
            <person name="Lipzen A."/>
            <person name="Sullivan W."/>
            <person name="Andreopoulos W.B."/>
            <person name="Clum A."/>
            <person name="Lindquist E."/>
            <person name="Daum C."/>
            <person name="Ramamoorthy G.K."/>
            <person name="Gryganskyi A."/>
            <person name="Culley D."/>
            <person name="Magnuson J.K."/>
            <person name="James T.Y."/>
            <person name="O'Malley M.A."/>
            <person name="Stajich J.E."/>
            <person name="Spatafora J.W."/>
            <person name="Visel A."/>
            <person name="Grigoriev I.V."/>
        </authorList>
    </citation>
    <scope>NUCLEOTIDE SEQUENCE [LARGE SCALE GENOMIC DNA]</scope>
    <source>
        <strain evidence="8 9">ATCC 12442</strain>
    </source>
</reference>
<keyword evidence="2" id="KW-0813">Transport</keyword>
<dbReference type="AlphaFoldDB" id="A0A1Y1WC04"/>
<protein>
    <submittedName>
        <fullName evidence="8">UAA transporter</fullName>
    </submittedName>
</protein>
<dbReference type="NCBIfam" id="TIGR00803">
    <property type="entry name" value="nst"/>
    <property type="match status" value="1"/>
</dbReference>
<keyword evidence="4 7" id="KW-0812">Transmembrane</keyword>
<evidence type="ECO:0000256" key="3">
    <source>
        <dbReference type="ARBA" id="ARBA00022597"/>
    </source>
</evidence>
<gene>
    <name evidence="8" type="ORF">DL89DRAFT_266108</name>
</gene>
<dbReference type="RefSeq" id="XP_040744595.1">
    <property type="nucleotide sequence ID" value="XM_040886962.1"/>
</dbReference>
<dbReference type="GO" id="GO:0005462">
    <property type="term" value="F:UDP-N-acetylglucosamine transmembrane transporter activity"/>
    <property type="evidence" value="ECO:0007669"/>
    <property type="project" value="TreeGrafter"/>
</dbReference>
<feature type="transmembrane region" description="Helical" evidence="7">
    <location>
        <begin position="100"/>
        <end position="118"/>
    </location>
</feature>
<dbReference type="STRING" id="61395.A0A1Y1WC04"/>
<feature type="non-terminal residue" evidence="8">
    <location>
        <position position="1"/>
    </location>
</feature>
<dbReference type="GO" id="GO:0000139">
    <property type="term" value="C:Golgi membrane"/>
    <property type="evidence" value="ECO:0007669"/>
    <property type="project" value="TreeGrafter"/>
</dbReference>
<dbReference type="OrthoDB" id="999962at2759"/>
<evidence type="ECO:0000256" key="1">
    <source>
        <dbReference type="ARBA" id="ARBA00004127"/>
    </source>
</evidence>
<feature type="transmembrane region" description="Helical" evidence="7">
    <location>
        <begin position="288"/>
        <end position="307"/>
    </location>
</feature>
<accession>A0A1Y1WC04</accession>
<dbReference type="InterPro" id="IPR013657">
    <property type="entry name" value="SCL35B1-4/HUT1"/>
</dbReference>
<comment type="subcellular location">
    <subcellularLocation>
        <location evidence="1">Endomembrane system</location>
        <topology evidence="1">Multi-pass membrane protein</topology>
    </subcellularLocation>
</comment>
<keyword evidence="6 7" id="KW-0472">Membrane</keyword>
<evidence type="ECO:0000256" key="7">
    <source>
        <dbReference type="SAM" id="Phobius"/>
    </source>
</evidence>
<evidence type="ECO:0000313" key="8">
    <source>
        <dbReference type="EMBL" id="ORX71080.1"/>
    </source>
</evidence>
<evidence type="ECO:0000313" key="9">
    <source>
        <dbReference type="Proteomes" id="UP000193922"/>
    </source>
</evidence>
<evidence type="ECO:0000256" key="6">
    <source>
        <dbReference type="ARBA" id="ARBA00023136"/>
    </source>
</evidence>
<dbReference type="EMBL" id="MCFD01000004">
    <property type="protein sequence ID" value="ORX71080.1"/>
    <property type="molecule type" value="Genomic_DNA"/>
</dbReference>
<keyword evidence="3" id="KW-0762">Sugar transport</keyword>
<evidence type="ECO:0000256" key="4">
    <source>
        <dbReference type="ARBA" id="ARBA00022692"/>
    </source>
</evidence>
<proteinExistence type="predicted"/>
<sequence>GGCRCLGFIFGGCCSNVFALEHLVREVPKSGNLITFAQFLFITLIGLPSYVYVPARSFLPRLRARRVPLRRWAVMVGLYFLVSVLNNIALGYRISIPLHIVFRSSGLMANMACGYVVMGKRYPVKQVVAVLMVSVGVVVATLASVTQHDAEGADESLIGIALLTMGVFLAAMLGLYQETTYKKYGKHWQEGLFYNHALALPMFVRALSRSQPVSLATLPGVGAVCPDVSVPGLWVSLVANILSQLVCVSGVHRLTSMSSSLTLNVVLNLRKLVSLVLSVVLFKNTVNSGMIAGCAMVFVGTFAYSQIKPLPAHVQMGAGKSDSGSEVAVVNRRGAGKK</sequence>
<dbReference type="PANTHER" id="PTHR10778:SF4">
    <property type="entry name" value="NUCLEOTIDE SUGAR TRANSPORTER SLC35B4"/>
    <property type="match status" value="1"/>
</dbReference>
<comment type="caution">
    <text evidence="8">The sequence shown here is derived from an EMBL/GenBank/DDBJ whole genome shotgun (WGS) entry which is preliminary data.</text>
</comment>
<keyword evidence="5 7" id="KW-1133">Transmembrane helix</keyword>
<dbReference type="Proteomes" id="UP000193922">
    <property type="component" value="Unassembled WGS sequence"/>
</dbReference>
<dbReference type="GO" id="GO:0005464">
    <property type="term" value="F:UDP-xylose transmembrane transporter activity"/>
    <property type="evidence" value="ECO:0007669"/>
    <property type="project" value="TreeGrafter"/>
</dbReference>
<evidence type="ECO:0000256" key="5">
    <source>
        <dbReference type="ARBA" id="ARBA00022989"/>
    </source>
</evidence>
<name>A0A1Y1WC04_9FUNG</name>
<keyword evidence="9" id="KW-1185">Reference proteome</keyword>
<dbReference type="PANTHER" id="PTHR10778">
    <property type="entry name" value="SOLUTE CARRIER FAMILY 35 MEMBER B"/>
    <property type="match status" value="1"/>
</dbReference>
<feature type="transmembrane region" description="Helical" evidence="7">
    <location>
        <begin position="157"/>
        <end position="176"/>
    </location>
</feature>
<dbReference type="GO" id="GO:0005789">
    <property type="term" value="C:endoplasmic reticulum membrane"/>
    <property type="evidence" value="ECO:0007669"/>
    <property type="project" value="TreeGrafter"/>
</dbReference>
<feature type="transmembrane region" description="Helical" evidence="7">
    <location>
        <begin position="33"/>
        <end position="53"/>
    </location>
</feature>
<dbReference type="GeneID" id="63803610"/>
<dbReference type="Pfam" id="PF08449">
    <property type="entry name" value="UAA"/>
    <property type="match status" value="1"/>
</dbReference>
<evidence type="ECO:0000256" key="2">
    <source>
        <dbReference type="ARBA" id="ARBA00022448"/>
    </source>
</evidence>
<organism evidence="8 9">
    <name type="scientific">Linderina pennispora</name>
    <dbReference type="NCBI Taxonomy" id="61395"/>
    <lineage>
        <taxon>Eukaryota</taxon>
        <taxon>Fungi</taxon>
        <taxon>Fungi incertae sedis</taxon>
        <taxon>Zoopagomycota</taxon>
        <taxon>Kickxellomycotina</taxon>
        <taxon>Kickxellomycetes</taxon>
        <taxon>Kickxellales</taxon>
        <taxon>Kickxellaceae</taxon>
        <taxon>Linderina</taxon>
    </lineage>
</organism>